<feature type="region of interest" description="Disordered" evidence="1">
    <location>
        <begin position="84"/>
        <end position="177"/>
    </location>
</feature>
<accession>A0AAD3DB19</accession>
<feature type="region of interest" description="Disordered" evidence="1">
    <location>
        <begin position="40"/>
        <end position="66"/>
    </location>
</feature>
<evidence type="ECO:0000256" key="1">
    <source>
        <dbReference type="SAM" id="MobiDB-lite"/>
    </source>
</evidence>
<dbReference type="AlphaFoldDB" id="A0AAD3DB19"/>
<protein>
    <submittedName>
        <fullName evidence="2">Uncharacterized protein</fullName>
    </submittedName>
</protein>
<feature type="compositionally biased region" description="Basic residues" evidence="1">
    <location>
        <begin position="145"/>
        <end position="156"/>
    </location>
</feature>
<organism evidence="2 3">
    <name type="scientific">Chaetoceros tenuissimus</name>
    <dbReference type="NCBI Taxonomy" id="426638"/>
    <lineage>
        <taxon>Eukaryota</taxon>
        <taxon>Sar</taxon>
        <taxon>Stramenopiles</taxon>
        <taxon>Ochrophyta</taxon>
        <taxon>Bacillariophyta</taxon>
        <taxon>Coscinodiscophyceae</taxon>
        <taxon>Chaetocerotophycidae</taxon>
        <taxon>Chaetocerotales</taxon>
        <taxon>Chaetocerotaceae</taxon>
        <taxon>Chaetoceros</taxon>
    </lineage>
</organism>
<feature type="compositionally biased region" description="Polar residues" evidence="1">
    <location>
        <begin position="12"/>
        <end position="25"/>
    </location>
</feature>
<dbReference type="Proteomes" id="UP001054902">
    <property type="component" value="Unassembled WGS sequence"/>
</dbReference>
<feature type="compositionally biased region" description="Basic and acidic residues" evidence="1">
    <location>
        <begin position="132"/>
        <end position="144"/>
    </location>
</feature>
<proteinExistence type="predicted"/>
<dbReference type="PANTHER" id="PTHR39444">
    <property type="entry name" value="SITE-SPECIFIC DNA-METHYLTRANSFERASE (ADENINE-SPECIFIC)"/>
    <property type="match status" value="1"/>
</dbReference>
<feature type="compositionally biased region" description="Basic residues" evidence="1">
    <location>
        <begin position="103"/>
        <end position="120"/>
    </location>
</feature>
<sequence>MSFDKEAKVNPLPTSNLQASTSSFSSWGAAFQSAAEVKPVSLGDDFNPPPEHGQILPDGSIKQKFGAGNVSGISQIAQESLQKIVSTEKRKRDDGLNDTIEKKKQKKEKKSKKKSKKKKKNKDDKDEDAAEEDKVSEEIVETKEKSKKKKKSKKKSKEAVNDKNIESTIGEEDIQMEDAGESPCLEGQMVEHNDESLFVLVDKSKRKVYSMERTDAGKLIPIGSITKDGQIHIDAKEDDNDQSFPYEVDADDHCESPSNSYEDILPILNYLAGGDKANFKIYDPYYCNGLVKKNLEQLGFTNVYNKKEDAYKTWNEHDSSQPYPSYDLFITNPPYSGDHPERLMKHLTQDKRTKDKPWCLLMPQYIHKKDYYKGILTKKNKNGIQPFYLVPKKRYVYLPPKNFREKKDSDVHKKSSPFVSMWYIWGGSMKKTDDLVRAYERSGENKCEVARSTSALRDLRRKGKKK</sequence>
<gene>
    <name evidence="2" type="ORF">CTEN210_17703</name>
</gene>
<comment type="caution">
    <text evidence="2">The sequence shown here is derived from an EMBL/GenBank/DDBJ whole genome shotgun (WGS) entry which is preliminary data.</text>
</comment>
<feature type="compositionally biased region" description="Basic and acidic residues" evidence="1">
    <location>
        <begin position="86"/>
        <end position="102"/>
    </location>
</feature>
<keyword evidence="3" id="KW-1185">Reference proteome</keyword>
<dbReference type="PANTHER" id="PTHR39444:SF3">
    <property type="entry name" value="SITE-SPECIFIC DNA-METHYLTRANSFERASE (ADENINE-SPECIFIC)"/>
    <property type="match status" value="1"/>
</dbReference>
<evidence type="ECO:0000313" key="3">
    <source>
        <dbReference type="Proteomes" id="UP001054902"/>
    </source>
</evidence>
<evidence type="ECO:0000313" key="2">
    <source>
        <dbReference type="EMBL" id="GFH61227.1"/>
    </source>
</evidence>
<dbReference type="EMBL" id="BLLK01000072">
    <property type="protein sequence ID" value="GFH61227.1"/>
    <property type="molecule type" value="Genomic_DNA"/>
</dbReference>
<name>A0AAD3DB19_9STRA</name>
<feature type="region of interest" description="Disordered" evidence="1">
    <location>
        <begin position="1"/>
        <end position="25"/>
    </location>
</feature>
<reference evidence="2 3" key="1">
    <citation type="journal article" date="2021" name="Sci. Rep.">
        <title>The genome of the diatom Chaetoceros tenuissimus carries an ancient integrated fragment of an extant virus.</title>
        <authorList>
            <person name="Hongo Y."/>
            <person name="Kimura K."/>
            <person name="Takaki Y."/>
            <person name="Yoshida Y."/>
            <person name="Baba S."/>
            <person name="Kobayashi G."/>
            <person name="Nagasaki K."/>
            <person name="Hano T."/>
            <person name="Tomaru Y."/>
        </authorList>
    </citation>
    <scope>NUCLEOTIDE SEQUENCE [LARGE SCALE GENOMIC DNA]</scope>
    <source>
        <strain evidence="2 3">NIES-3715</strain>
    </source>
</reference>